<proteinExistence type="predicted"/>
<accession>A0A0N5D6F3</accession>
<dbReference type="Proteomes" id="UP000276776">
    <property type="component" value="Unassembled WGS sequence"/>
</dbReference>
<name>A0A0N5D6F3_THECL</name>
<protein>
    <submittedName>
        <fullName evidence="3">Ovule protein</fullName>
    </submittedName>
</protein>
<dbReference type="EMBL" id="UYYF01004656">
    <property type="protein sequence ID" value="VDN06176.1"/>
    <property type="molecule type" value="Genomic_DNA"/>
</dbReference>
<reference evidence="1 2" key="2">
    <citation type="submission" date="2018-11" db="EMBL/GenBank/DDBJ databases">
        <authorList>
            <consortium name="Pathogen Informatics"/>
        </authorList>
    </citation>
    <scope>NUCLEOTIDE SEQUENCE [LARGE SCALE GENOMIC DNA]</scope>
</reference>
<gene>
    <name evidence="1" type="ORF">TCLT_LOCUS8601</name>
</gene>
<reference evidence="3" key="1">
    <citation type="submission" date="2017-02" db="UniProtKB">
        <authorList>
            <consortium name="WormBaseParasite"/>
        </authorList>
    </citation>
    <scope>IDENTIFICATION</scope>
</reference>
<keyword evidence="2" id="KW-1185">Reference proteome</keyword>
<organism evidence="3">
    <name type="scientific">Thelazia callipaeda</name>
    <name type="common">Oriental eyeworm</name>
    <name type="synonym">Parasitic nematode</name>
    <dbReference type="NCBI Taxonomy" id="103827"/>
    <lineage>
        <taxon>Eukaryota</taxon>
        <taxon>Metazoa</taxon>
        <taxon>Ecdysozoa</taxon>
        <taxon>Nematoda</taxon>
        <taxon>Chromadorea</taxon>
        <taxon>Rhabditida</taxon>
        <taxon>Spirurina</taxon>
        <taxon>Spiruromorpha</taxon>
        <taxon>Thelazioidea</taxon>
        <taxon>Thelaziidae</taxon>
        <taxon>Thelazia</taxon>
    </lineage>
</organism>
<dbReference type="OMA" id="RRYENNW"/>
<sequence length="84" mass="10031">MEFGEIWVKQNEDREDGSGEQLIMSSINSRRRYENNWNSLKRYCRQCSLIQWFNQKFAATDQAKRADYLSSSFTPFLFILLPLL</sequence>
<evidence type="ECO:0000313" key="1">
    <source>
        <dbReference type="EMBL" id="VDN06176.1"/>
    </source>
</evidence>
<dbReference type="WBParaSite" id="TCLT_0000861201-mRNA-1">
    <property type="protein sequence ID" value="TCLT_0000861201-mRNA-1"/>
    <property type="gene ID" value="TCLT_0000861201"/>
</dbReference>
<evidence type="ECO:0000313" key="2">
    <source>
        <dbReference type="Proteomes" id="UP000276776"/>
    </source>
</evidence>
<dbReference type="AlphaFoldDB" id="A0A0N5D6F3"/>
<evidence type="ECO:0000313" key="3">
    <source>
        <dbReference type="WBParaSite" id="TCLT_0000861201-mRNA-1"/>
    </source>
</evidence>